<protein>
    <submittedName>
        <fullName evidence="2">Uncharacterized protein</fullName>
    </submittedName>
</protein>
<sequence>MLISLVLIAAYIVYAISVMQGIPWSVSDTYYQLDKRGRPKWLFQAAMIVPAFLLLPAWLDVSPVEIQFLAFLSGAGLIFVGAAPCFKLELEGKVHYIATGVCGVASSAWICLAGYWLFPLLLSASCIYLTYRYQRPMFWVECSLFLSVYLTVFCLLL</sequence>
<feature type="transmembrane region" description="Helical" evidence="1">
    <location>
        <begin position="65"/>
        <end position="84"/>
    </location>
</feature>
<keyword evidence="1" id="KW-1133">Transmembrane helix</keyword>
<feature type="transmembrane region" description="Helical" evidence="1">
    <location>
        <begin position="6"/>
        <end position="26"/>
    </location>
</feature>
<dbReference type="EMBL" id="NFII01000026">
    <property type="protein sequence ID" value="OUN97755.1"/>
    <property type="molecule type" value="Genomic_DNA"/>
</dbReference>
<keyword evidence="1" id="KW-0472">Membrane</keyword>
<evidence type="ECO:0000313" key="3">
    <source>
        <dbReference type="Proteomes" id="UP000195386"/>
    </source>
</evidence>
<comment type="caution">
    <text evidence="2">The sequence shown here is derived from an EMBL/GenBank/DDBJ whole genome shotgun (WGS) entry which is preliminary data.</text>
</comment>
<keyword evidence="1" id="KW-0812">Transmembrane</keyword>
<reference evidence="3" key="1">
    <citation type="submission" date="2017-04" db="EMBL/GenBank/DDBJ databases">
        <title>Function of individual gut microbiota members based on whole genome sequencing of pure cultures obtained from chicken caecum.</title>
        <authorList>
            <person name="Medvecky M."/>
            <person name="Cejkova D."/>
            <person name="Polansky O."/>
            <person name="Karasova D."/>
            <person name="Kubasova T."/>
            <person name="Cizek A."/>
            <person name="Rychlik I."/>
        </authorList>
    </citation>
    <scope>NUCLEOTIDE SEQUENCE [LARGE SCALE GENOMIC DNA]</scope>
    <source>
        <strain evidence="3">An43</strain>
    </source>
</reference>
<proteinExistence type="predicted"/>
<evidence type="ECO:0000256" key="1">
    <source>
        <dbReference type="SAM" id="Phobius"/>
    </source>
</evidence>
<feature type="transmembrane region" description="Helical" evidence="1">
    <location>
        <begin position="96"/>
        <end position="118"/>
    </location>
</feature>
<dbReference type="Proteomes" id="UP000195386">
    <property type="component" value="Unassembled WGS sequence"/>
</dbReference>
<accession>A0A1Y3YIT5</accession>
<evidence type="ECO:0000313" key="2">
    <source>
        <dbReference type="EMBL" id="OUN97755.1"/>
    </source>
</evidence>
<feature type="transmembrane region" description="Helical" evidence="1">
    <location>
        <begin position="138"/>
        <end position="156"/>
    </location>
</feature>
<organism evidence="2 3">
    <name type="scientific">Bacteroides clarus</name>
    <dbReference type="NCBI Taxonomy" id="626929"/>
    <lineage>
        <taxon>Bacteria</taxon>
        <taxon>Pseudomonadati</taxon>
        <taxon>Bacteroidota</taxon>
        <taxon>Bacteroidia</taxon>
        <taxon>Bacteroidales</taxon>
        <taxon>Bacteroidaceae</taxon>
        <taxon>Bacteroides</taxon>
    </lineage>
</organism>
<gene>
    <name evidence="2" type="ORF">B5F97_17395</name>
</gene>
<feature type="transmembrane region" description="Helical" evidence="1">
    <location>
        <begin position="41"/>
        <end position="59"/>
    </location>
</feature>
<name>A0A1Y3YIT5_9BACE</name>
<dbReference type="AlphaFoldDB" id="A0A1Y3YIT5"/>